<dbReference type="GO" id="GO:0005886">
    <property type="term" value="C:plasma membrane"/>
    <property type="evidence" value="ECO:0007669"/>
    <property type="project" value="UniProtKB-SubCell"/>
</dbReference>
<dbReference type="EMBL" id="PGTN01000027">
    <property type="protein sequence ID" value="PJF48014.1"/>
    <property type="molecule type" value="Genomic_DNA"/>
</dbReference>
<evidence type="ECO:0000256" key="4">
    <source>
        <dbReference type="ARBA" id="ARBA00022692"/>
    </source>
</evidence>
<comment type="similarity">
    <text evidence="2">Belongs to the major facilitator superfamily. TCR/Tet family.</text>
</comment>
<protein>
    <submittedName>
        <fullName evidence="9">Tetracycline resistance MFS efflux pump</fullName>
    </submittedName>
</protein>
<feature type="transmembrane region" description="Helical" evidence="7">
    <location>
        <begin position="225"/>
        <end position="242"/>
    </location>
</feature>
<evidence type="ECO:0000256" key="3">
    <source>
        <dbReference type="ARBA" id="ARBA00022448"/>
    </source>
</evidence>
<feature type="transmembrane region" description="Helical" evidence="7">
    <location>
        <begin position="114"/>
        <end position="131"/>
    </location>
</feature>
<keyword evidence="6 7" id="KW-0472">Membrane</keyword>
<gene>
    <name evidence="9" type="ORF">CUN48_05765</name>
</gene>
<comment type="subcellular location">
    <subcellularLocation>
        <location evidence="1">Cell membrane</location>
        <topology evidence="1">Multi-pass membrane protein</topology>
    </subcellularLocation>
</comment>
<keyword evidence="3" id="KW-0813">Transport</keyword>
<dbReference type="PROSITE" id="PS00216">
    <property type="entry name" value="SUGAR_TRANSPORT_1"/>
    <property type="match status" value="1"/>
</dbReference>
<reference evidence="9 10" key="1">
    <citation type="submission" date="2017-11" db="EMBL/GenBank/DDBJ databases">
        <title>Evolution of Phototrophy in the Chloroflexi Phylum Driven by Horizontal Gene Transfer.</title>
        <authorList>
            <person name="Ward L.M."/>
            <person name="Hemp J."/>
            <person name="Shih P.M."/>
            <person name="Mcglynn S.E."/>
            <person name="Fischer W."/>
        </authorList>
    </citation>
    <scope>NUCLEOTIDE SEQUENCE [LARGE SCALE GENOMIC DNA]</scope>
    <source>
        <strain evidence="9">JP3_7</strain>
    </source>
</reference>
<accession>A0A2M8QDY4</accession>
<evidence type="ECO:0000256" key="5">
    <source>
        <dbReference type="ARBA" id="ARBA00022989"/>
    </source>
</evidence>
<feature type="transmembrane region" description="Helical" evidence="7">
    <location>
        <begin position="85"/>
        <end position="108"/>
    </location>
</feature>
<dbReference type="AlphaFoldDB" id="A0A2M8QDY4"/>
<dbReference type="Pfam" id="PF07690">
    <property type="entry name" value="MFS_1"/>
    <property type="match status" value="1"/>
</dbReference>
<comment type="caution">
    <text evidence="9">The sequence shown here is derived from an EMBL/GenBank/DDBJ whole genome shotgun (WGS) entry which is preliminary data.</text>
</comment>
<name>A0A2M8QDY4_9CHLR</name>
<feature type="domain" description="Major facilitator superfamily (MFS) profile" evidence="8">
    <location>
        <begin position="19"/>
        <end position="404"/>
    </location>
</feature>
<keyword evidence="4 7" id="KW-0812">Transmembrane</keyword>
<dbReference type="InterPro" id="IPR001958">
    <property type="entry name" value="Tet-R_TetA/multi-R_MdtG-like"/>
</dbReference>
<feature type="transmembrane region" description="Helical" evidence="7">
    <location>
        <begin position="380"/>
        <end position="398"/>
    </location>
</feature>
<dbReference type="InterPro" id="IPR036259">
    <property type="entry name" value="MFS_trans_sf"/>
</dbReference>
<feature type="transmembrane region" description="Helical" evidence="7">
    <location>
        <begin position="143"/>
        <end position="165"/>
    </location>
</feature>
<dbReference type="Proteomes" id="UP000230790">
    <property type="component" value="Unassembled WGS sequence"/>
</dbReference>
<dbReference type="PANTHER" id="PTHR23504:SF15">
    <property type="entry name" value="MAJOR FACILITATOR SUPERFAMILY (MFS) PROFILE DOMAIN-CONTAINING PROTEIN"/>
    <property type="match status" value="1"/>
</dbReference>
<evidence type="ECO:0000313" key="10">
    <source>
        <dbReference type="Proteomes" id="UP000230790"/>
    </source>
</evidence>
<evidence type="ECO:0000256" key="6">
    <source>
        <dbReference type="ARBA" id="ARBA00023136"/>
    </source>
</evidence>
<evidence type="ECO:0000256" key="1">
    <source>
        <dbReference type="ARBA" id="ARBA00004651"/>
    </source>
</evidence>
<feature type="transmembrane region" description="Helical" evidence="7">
    <location>
        <begin position="52"/>
        <end position="73"/>
    </location>
</feature>
<evidence type="ECO:0000256" key="2">
    <source>
        <dbReference type="ARBA" id="ARBA00007520"/>
    </source>
</evidence>
<dbReference type="Gene3D" id="1.20.1250.20">
    <property type="entry name" value="MFS general substrate transporter like domains"/>
    <property type="match status" value="1"/>
</dbReference>
<sequence length="422" mass="44792">MFNRGVNLSRSNNGVGRGALIFIFVTVFIDLLGVGILIPITPFIVRQFNTDALTVAMLSASYSLFQFAAAPLLGWLSDRYGRRPVLLLSLFGTAIGYFVFGAAGALWLLFLARIIDGITGGNISIAQAFIADVTPPQDRSKAFGLIGAAFGLGFIIGPALGGALSNISLSAPAYFAGALALANVALGYFILPESLPLEQRIREPFTWAKVNPASALWDALKRPNLTALLFALFGFNFAFSGLQNNFSLFTLERFDWGPNQNAILFSFVGVVGVIMQAAIVRRLVPRFGDRRLAVFGMGLQAVTYALIAFIPQAWMLFPVLGALSVGNSLTTPTLTSMVSNQVSHQEQGSILGVTQSLNALTRVFGPLWAGLVFDTIGIGAPYWTGAIFIAIALALVIGSKPATPIVQGAPARSAVGIQVAGK</sequence>
<dbReference type="PROSITE" id="PS50850">
    <property type="entry name" value="MFS"/>
    <property type="match status" value="1"/>
</dbReference>
<feature type="transmembrane region" description="Helical" evidence="7">
    <location>
        <begin position="171"/>
        <end position="191"/>
    </location>
</feature>
<feature type="transmembrane region" description="Helical" evidence="7">
    <location>
        <begin position="262"/>
        <end position="280"/>
    </location>
</feature>
<evidence type="ECO:0000313" key="9">
    <source>
        <dbReference type="EMBL" id="PJF48014.1"/>
    </source>
</evidence>
<dbReference type="GO" id="GO:0022857">
    <property type="term" value="F:transmembrane transporter activity"/>
    <property type="evidence" value="ECO:0007669"/>
    <property type="project" value="InterPro"/>
</dbReference>
<dbReference type="SUPFAM" id="SSF103473">
    <property type="entry name" value="MFS general substrate transporter"/>
    <property type="match status" value="1"/>
</dbReference>
<dbReference type="PANTHER" id="PTHR23504">
    <property type="entry name" value="MAJOR FACILITATOR SUPERFAMILY DOMAIN-CONTAINING PROTEIN 10"/>
    <property type="match status" value="1"/>
</dbReference>
<dbReference type="PRINTS" id="PR01035">
    <property type="entry name" value="TCRTETA"/>
</dbReference>
<feature type="transmembrane region" description="Helical" evidence="7">
    <location>
        <begin position="20"/>
        <end position="40"/>
    </location>
</feature>
<evidence type="ECO:0000256" key="7">
    <source>
        <dbReference type="SAM" id="Phobius"/>
    </source>
</evidence>
<evidence type="ECO:0000259" key="8">
    <source>
        <dbReference type="PROSITE" id="PS50850"/>
    </source>
</evidence>
<feature type="transmembrane region" description="Helical" evidence="7">
    <location>
        <begin position="292"/>
        <end position="314"/>
    </location>
</feature>
<dbReference type="InterPro" id="IPR020846">
    <property type="entry name" value="MFS_dom"/>
</dbReference>
<organism evidence="9 10">
    <name type="scientific">Candidatus Thermofonsia Clade 3 bacterium</name>
    <dbReference type="NCBI Taxonomy" id="2364212"/>
    <lineage>
        <taxon>Bacteria</taxon>
        <taxon>Bacillati</taxon>
        <taxon>Chloroflexota</taxon>
        <taxon>Candidatus Thermofontia</taxon>
        <taxon>Candidatus Thermofonsia Clade 3</taxon>
    </lineage>
</organism>
<dbReference type="InterPro" id="IPR005829">
    <property type="entry name" value="Sugar_transporter_CS"/>
</dbReference>
<proteinExistence type="inferred from homology"/>
<dbReference type="InterPro" id="IPR011701">
    <property type="entry name" value="MFS"/>
</dbReference>
<keyword evidence="5 7" id="KW-1133">Transmembrane helix</keyword>